<keyword evidence="3" id="KW-1185">Reference proteome</keyword>
<evidence type="ECO:0000313" key="2">
    <source>
        <dbReference type="EMBL" id="GFY56604.1"/>
    </source>
</evidence>
<sequence length="137" mass="15956">MSKDSWLQMTSKNKKSKEEMMGYKRSINTSRSGGPERKRSKGPIRQGDKRRLPASAHSSTHSSILVFYSFQYNLRPRIKKAAESRPSRGEMQDQGGPVRSRGRRFQESRPYSKKNTNYKQQTRRQSRQEQEQELTSG</sequence>
<organism evidence="2 3">
    <name type="scientific">Trichonephila inaurata madagascariensis</name>
    <dbReference type="NCBI Taxonomy" id="2747483"/>
    <lineage>
        <taxon>Eukaryota</taxon>
        <taxon>Metazoa</taxon>
        <taxon>Ecdysozoa</taxon>
        <taxon>Arthropoda</taxon>
        <taxon>Chelicerata</taxon>
        <taxon>Arachnida</taxon>
        <taxon>Araneae</taxon>
        <taxon>Araneomorphae</taxon>
        <taxon>Entelegynae</taxon>
        <taxon>Araneoidea</taxon>
        <taxon>Nephilidae</taxon>
        <taxon>Trichonephila</taxon>
        <taxon>Trichonephila inaurata</taxon>
    </lineage>
</organism>
<feature type="compositionally biased region" description="Basic and acidic residues" evidence="1">
    <location>
        <begin position="80"/>
        <end position="91"/>
    </location>
</feature>
<dbReference type="Proteomes" id="UP000886998">
    <property type="component" value="Unassembled WGS sequence"/>
</dbReference>
<name>A0A8X6XNP3_9ARAC</name>
<dbReference type="AlphaFoldDB" id="A0A8X6XNP3"/>
<feature type="region of interest" description="Disordered" evidence="1">
    <location>
        <begin position="1"/>
        <end position="60"/>
    </location>
</feature>
<feature type="compositionally biased region" description="Polar residues" evidence="1">
    <location>
        <begin position="1"/>
        <end position="11"/>
    </location>
</feature>
<dbReference type="EMBL" id="BMAV01011062">
    <property type="protein sequence ID" value="GFY56604.1"/>
    <property type="molecule type" value="Genomic_DNA"/>
</dbReference>
<evidence type="ECO:0000256" key="1">
    <source>
        <dbReference type="SAM" id="MobiDB-lite"/>
    </source>
</evidence>
<accession>A0A8X6XNP3</accession>
<evidence type="ECO:0000313" key="3">
    <source>
        <dbReference type="Proteomes" id="UP000886998"/>
    </source>
</evidence>
<gene>
    <name evidence="2" type="ORF">TNIN_237271</name>
</gene>
<comment type="caution">
    <text evidence="2">The sequence shown here is derived from an EMBL/GenBank/DDBJ whole genome shotgun (WGS) entry which is preliminary data.</text>
</comment>
<feature type="region of interest" description="Disordered" evidence="1">
    <location>
        <begin position="79"/>
        <end position="137"/>
    </location>
</feature>
<protein>
    <submittedName>
        <fullName evidence="2">Uncharacterized protein</fullName>
    </submittedName>
</protein>
<proteinExistence type="predicted"/>
<reference evidence="2" key="1">
    <citation type="submission" date="2020-08" db="EMBL/GenBank/DDBJ databases">
        <title>Multicomponent nature underlies the extraordinary mechanical properties of spider dragline silk.</title>
        <authorList>
            <person name="Kono N."/>
            <person name="Nakamura H."/>
            <person name="Mori M."/>
            <person name="Yoshida Y."/>
            <person name="Ohtoshi R."/>
            <person name="Malay A.D."/>
            <person name="Moran D.A.P."/>
            <person name="Tomita M."/>
            <person name="Numata K."/>
            <person name="Arakawa K."/>
        </authorList>
    </citation>
    <scope>NUCLEOTIDE SEQUENCE</scope>
</reference>